<organism evidence="1 2">
    <name type="scientific">Cnuella takakiae</name>
    <dbReference type="NCBI Taxonomy" id="1302690"/>
    <lineage>
        <taxon>Bacteria</taxon>
        <taxon>Pseudomonadati</taxon>
        <taxon>Bacteroidota</taxon>
        <taxon>Chitinophagia</taxon>
        <taxon>Chitinophagales</taxon>
        <taxon>Chitinophagaceae</taxon>
        <taxon>Cnuella</taxon>
    </lineage>
</organism>
<dbReference type="STRING" id="1302690.BUE76_21190"/>
<dbReference type="AlphaFoldDB" id="A0A1M5D3G1"/>
<dbReference type="EMBL" id="FQUO01000010">
    <property type="protein sequence ID" value="SHF61400.1"/>
    <property type="molecule type" value="Genomic_DNA"/>
</dbReference>
<proteinExistence type="predicted"/>
<evidence type="ECO:0000313" key="1">
    <source>
        <dbReference type="EMBL" id="SHF61400.1"/>
    </source>
</evidence>
<protein>
    <submittedName>
        <fullName evidence="1">Uncharacterized protein</fullName>
    </submittedName>
</protein>
<reference evidence="1 2" key="1">
    <citation type="submission" date="2016-11" db="EMBL/GenBank/DDBJ databases">
        <authorList>
            <person name="Jaros S."/>
            <person name="Januszkiewicz K."/>
            <person name="Wedrychowicz H."/>
        </authorList>
    </citation>
    <scope>NUCLEOTIDE SEQUENCE [LARGE SCALE GENOMIC DNA]</scope>
    <source>
        <strain evidence="1 2">DSM 26897</strain>
    </source>
</reference>
<name>A0A1M5D3G1_9BACT</name>
<dbReference type="Proteomes" id="UP000184368">
    <property type="component" value="Unassembled WGS sequence"/>
</dbReference>
<sequence>MRGDGEAGCTLLAGTRSAAGSAKGSFPASENQVKSLFGSGHYLLAAGYIEKAKALANTLHGPTTRVYISGTAGAVWGKYKFF</sequence>
<evidence type="ECO:0000313" key="2">
    <source>
        <dbReference type="Proteomes" id="UP000184368"/>
    </source>
</evidence>
<gene>
    <name evidence="1" type="ORF">SAMN05444008_11057</name>
</gene>
<keyword evidence="2" id="KW-1185">Reference proteome</keyword>
<accession>A0A1M5D3G1</accession>